<dbReference type="PANTHER" id="PTHR38436:SF1">
    <property type="entry name" value="ESTER CYCLASE"/>
    <property type="match status" value="1"/>
</dbReference>
<dbReference type="Gene3D" id="3.10.450.50">
    <property type="match status" value="1"/>
</dbReference>
<dbReference type="Pfam" id="PF07366">
    <property type="entry name" value="SnoaL"/>
    <property type="match status" value="1"/>
</dbReference>
<evidence type="ECO:0008006" key="3">
    <source>
        <dbReference type="Google" id="ProtNLM"/>
    </source>
</evidence>
<dbReference type="InterPro" id="IPR032710">
    <property type="entry name" value="NTF2-like_dom_sf"/>
</dbReference>
<dbReference type="InterPro" id="IPR009959">
    <property type="entry name" value="Cyclase_SnoaL-like"/>
</dbReference>
<reference evidence="1 2" key="1">
    <citation type="submission" date="2016-01" db="EMBL/GenBank/DDBJ databases">
        <title>Amycolatopsis coloradensis genome sequencing and assembly.</title>
        <authorList>
            <person name="Mayilraj S."/>
        </authorList>
    </citation>
    <scope>NUCLEOTIDE SEQUENCE [LARGE SCALE GENOMIC DNA]</scope>
    <source>
        <strain evidence="1 2">DSM 44225</strain>
    </source>
</reference>
<dbReference type="GO" id="GO:0030638">
    <property type="term" value="P:polyketide metabolic process"/>
    <property type="evidence" value="ECO:0007669"/>
    <property type="project" value="InterPro"/>
</dbReference>
<dbReference type="STRING" id="76021.BS329_36710"/>
<keyword evidence="2" id="KW-1185">Reference proteome</keyword>
<proteinExistence type="predicted"/>
<name>A0A1R0KG02_9PSEU</name>
<gene>
    <name evidence="1" type="ORF">BS329_36710</name>
</gene>
<evidence type="ECO:0000313" key="1">
    <source>
        <dbReference type="EMBL" id="OLZ44419.1"/>
    </source>
</evidence>
<protein>
    <recommendedName>
        <fullName evidence="3">Ester cyclase</fullName>
    </recommendedName>
</protein>
<comment type="caution">
    <text evidence="1">The sequence shown here is derived from an EMBL/GenBank/DDBJ whole genome shotgun (WGS) entry which is preliminary data.</text>
</comment>
<dbReference type="AlphaFoldDB" id="A0A1R0KG02"/>
<accession>A0A1R0KG02</accession>
<dbReference type="Proteomes" id="UP000187486">
    <property type="component" value="Unassembled WGS sequence"/>
</dbReference>
<evidence type="ECO:0000313" key="2">
    <source>
        <dbReference type="Proteomes" id="UP000187486"/>
    </source>
</evidence>
<organism evidence="1 2">
    <name type="scientific">Amycolatopsis coloradensis</name>
    <dbReference type="NCBI Taxonomy" id="76021"/>
    <lineage>
        <taxon>Bacteria</taxon>
        <taxon>Bacillati</taxon>
        <taxon>Actinomycetota</taxon>
        <taxon>Actinomycetes</taxon>
        <taxon>Pseudonocardiales</taxon>
        <taxon>Pseudonocardiaceae</taxon>
        <taxon>Amycolatopsis</taxon>
    </lineage>
</organism>
<dbReference type="SUPFAM" id="SSF54427">
    <property type="entry name" value="NTF2-like"/>
    <property type="match status" value="1"/>
</dbReference>
<dbReference type="PANTHER" id="PTHR38436">
    <property type="entry name" value="POLYKETIDE CYCLASE SNOAL-LIKE DOMAIN"/>
    <property type="match status" value="1"/>
</dbReference>
<sequence>MYDLWSAGDLAAVDTLFAPDYTNHTPLAGQRPGRDGVRQFIGRWRTAFPDVNVAVDLLVVDRDRAVVRWTSRGTQRGGLMGIPPSGRYITLSGITILVVRAGVIVESWQQWDIQPLLAAGDH</sequence>
<dbReference type="EMBL" id="MQUQ01000026">
    <property type="protein sequence ID" value="OLZ44419.1"/>
    <property type="molecule type" value="Genomic_DNA"/>
</dbReference>